<dbReference type="GO" id="GO:0006096">
    <property type="term" value="P:glycolytic process"/>
    <property type="evidence" value="ECO:0007669"/>
    <property type="project" value="InterPro"/>
</dbReference>
<dbReference type="SUPFAM" id="SSF53335">
    <property type="entry name" value="S-adenosyl-L-methionine-dependent methyltransferases"/>
    <property type="match status" value="1"/>
</dbReference>
<comment type="caution">
    <text evidence="4">The sequence shown here is derived from an EMBL/GenBank/DDBJ whole genome shotgun (WGS) entry which is preliminary data.</text>
</comment>
<keyword evidence="2" id="KW-0418">Kinase</keyword>
<accession>A0A9W7E6P4</accession>
<dbReference type="Gene3D" id="3.40.367.20">
    <property type="match status" value="1"/>
</dbReference>
<proteinExistence type="predicted"/>
<dbReference type="GO" id="GO:0005524">
    <property type="term" value="F:ATP binding"/>
    <property type="evidence" value="ECO:0007669"/>
    <property type="project" value="InterPro"/>
</dbReference>
<evidence type="ECO:0000256" key="3">
    <source>
        <dbReference type="SAM" id="MobiDB-lite"/>
    </source>
</evidence>
<evidence type="ECO:0000256" key="2">
    <source>
        <dbReference type="ARBA" id="ARBA00022777"/>
    </source>
</evidence>
<evidence type="ECO:0000313" key="5">
    <source>
        <dbReference type="Proteomes" id="UP001162640"/>
    </source>
</evidence>
<dbReference type="CDD" id="cd24008">
    <property type="entry name" value="ASKHA_NBD_GLK"/>
    <property type="match status" value="1"/>
</dbReference>
<dbReference type="PANTHER" id="PTHR47363:SF1">
    <property type="entry name" value="GLUCOKINASE"/>
    <property type="match status" value="1"/>
</dbReference>
<dbReference type="Pfam" id="PF10294">
    <property type="entry name" value="Methyltransf_16"/>
    <property type="match status" value="1"/>
</dbReference>
<evidence type="ECO:0000256" key="1">
    <source>
        <dbReference type="ARBA" id="ARBA00022679"/>
    </source>
</evidence>
<dbReference type="InterPro" id="IPR029063">
    <property type="entry name" value="SAM-dependent_MTases_sf"/>
</dbReference>
<dbReference type="InterPro" id="IPR019410">
    <property type="entry name" value="Methyltransf_16"/>
</dbReference>
<protein>
    <recommendedName>
        <fullName evidence="6">Glucokinase</fullName>
    </recommendedName>
</protein>
<feature type="compositionally biased region" description="Acidic residues" evidence="3">
    <location>
        <begin position="8"/>
        <end position="22"/>
    </location>
</feature>
<gene>
    <name evidence="4" type="ORF">TL16_g04830</name>
</gene>
<dbReference type="InterPro" id="IPR043129">
    <property type="entry name" value="ATPase_NBD"/>
</dbReference>
<dbReference type="Gene3D" id="3.30.420.40">
    <property type="match status" value="1"/>
</dbReference>
<feature type="region of interest" description="Disordered" evidence="3">
    <location>
        <begin position="1"/>
        <end position="58"/>
    </location>
</feature>
<dbReference type="InterPro" id="IPR003836">
    <property type="entry name" value="Glucokinase"/>
</dbReference>
<dbReference type="GO" id="GO:0004340">
    <property type="term" value="F:glucokinase activity"/>
    <property type="evidence" value="ECO:0007669"/>
    <property type="project" value="InterPro"/>
</dbReference>
<feature type="compositionally biased region" description="Low complexity" evidence="3">
    <location>
        <begin position="25"/>
        <end position="50"/>
    </location>
</feature>
<dbReference type="AlphaFoldDB" id="A0A9W7E6P4"/>
<organism evidence="4 5">
    <name type="scientific">Triparma laevis f. inornata</name>
    <dbReference type="NCBI Taxonomy" id="1714386"/>
    <lineage>
        <taxon>Eukaryota</taxon>
        <taxon>Sar</taxon>
        <taxon>Stramenopiles</taxon>
        <taxon>Ochrophyta</taxon>
        <taxon>Bolidophyceae</taxon>
        <taxon>Parmales</taxon>
        <taxon>Triparmaceae</taxon>
        <taxon>Triparma</taxon>
    </lineage>
</organism>
<keyword evidence="1" id="KW-0808">Transferase</keyword>
<dbReference type="GO" id="GO:0005536">
    <property type="term" value="F:D-glucose binding"/>
    <property type="evidence" value="ECO:0007669"/>
    <property type="project" value="InterPro"/>
</dbReference>
<evidence type="ECO:0000313" key="4">
    <source>
        <dbReference type="EMBL" id="GMH68027.1"/>
    </source>
</evidence>
<name>A0A9W7E6P4_9STRA</name>
<dbReference type="SUPFAM" id="SSF53067">
    <property type="entry name" value="Actin-like ATPase domain"/>
    <property type="match status" value="1"/>
</dbReference>
<evidence type="ECO:0008006" key="6">
    <source>
        <dbReference type="Google" id="ProtNLM"/>
    </source>
</evidence>
<dbReference type="EMBL" id="BLQM01000136">
    <property type="protein sequence ID" value="GMH68027.1"/>
    <property type="molecule type" value="Genomic_DNA"/>
</dbReference>
<dbReference type="Gene3D" id="3.40.50.150">
    <property type="entry name" value="Vaccinia Virus protein VP39"/>
    <property type="match status" value="1"/>
</dbReference>
<dbReference type="PANTHER" id="PTHR47363">
    <property type="entry name" value="GLUCOKINASE"/>
    <property type="match status" value="1"/>
</dbReference>
<dbReference type="Pfam" id="PF02685">
    <property type="entry name" value="Glucokinase"/>
    <property type="match status" value="1"/>
</dbReference>
<dbReference type="Proteomes" id="UP001162640">
    <property type="component" value="Unassembled WGS sequence"/>
</dbReference>
<reference evidence="5" key="1">
    <citation type="journal article" date="2023" name="Commun. Biol.">
        <title>Genome analysis of Parmales, the sister group of diatoms, reveals the evolutionary specialization of diatoms from phago-mixotrophs to photoautotrophs.</title>
        <authorList>
            <person name="Ban H."/>
            <person name="Sato S."/>
            <person name="Yoshikawa S."/>
            <person name="Yamada K."/>
            <person name="Nakamura Y."/>
            <person name="Ichinomiya M."/>
            <person name="Sato N."/>
            <person name="Blanc-Mathieu R."/>
            <person name="Endo H."/>
            <person name="Kuwata A."/>
            <person name="Ogata H."/>
        </authorList>
    </citation>
    <scope>NUCLEOTIDE SEQUENCE [LARGE SCALE GENOMIC DNA]</scope>
</reference>
<sequence>MLRGMFAESDDSSSSESDPDDEFSSKSAPSHRPSIDDPSSSSPHPSSTSHPPQPLPTVESICGVKIMTEKEKGIASQLWPSAEILANYIIKNVLCMDDSPPSAPHYTPQSKVEEIHDPAADSILTQIKCSLPSLKILELGAGVGLTGLKLSLASPTSSVTLTDLPLASHLLNVNVHLNNLNNCSVSNLSWGTDDADNFVNNKFNLIVAADCVYWEELHQPLKNTLLTLLKGNDSSTCLICGVRRWKSDNAFYKSLNDVKDEEGRLECVRVWERKEVTVKKEDKGELFFEEGAEERKVTRIFAVRCIRKNSSTKNSENANSNSEKLMLLSDLGGTNARFELRRGASIVHKNAFPTVEPNTKTGSFEALVLRFLDEVPKNQKPDIAVMGVCGPVIDGAAYCASQVMMESTGPWRFTEASVSAAANNARTILMNDFVAVGHALENIPEDNLHCLLEGSGSRNGTETIACLGPGTGLGNVFLVFDEGQGRRIVHASEGCMSSFVPKTQLQWDFLQWIKQTEGPHVPVDRVVSGQGISSWYEFLREREGGKVNAKVDEEFRGGDQRAAVVTKYGGGIDKEVEEDELCVKAIDCFLDTLGQEAANLGMRFLARGGVYIAGGGISAKMIDRIKDGRVLRAYLDQGVSSEIVEAIPLFVSDATDLGMKGVLHAAEVNIK</sequence>